<dbReference type="Gene3D" id="3.30.40.10">
    <property type="entry name" value="Zinc/RING finger domain, C3HC4 (zinc finger)"/>
    <property type="match status" value="1"/>
</dbReference>
<keyword evidence="12" id="KW-1185">Reference proteome</keyword>
<dbReference type="GO" id="GO:0007033">
    <property type="term" value="P:vacuole organization"/>
    <property type="evidence" value="ECO:0007669"/>
    <property type="project" value="TreeGrafter"/>
</dbReference>
<evidence type="ECO:0000256" key="2">
    <source>
        <dbReference type="ARBA" id="ARBA00022448"/>
    </source>
</evidence>
<dbReference type="SUPFAM" id="SSF57850">
    <property type="entry name" value="RING/U-box"/>
    <property type="match status" value="1"/>
</dbReference>
<reference evidence="12" key="1">
    <citation type="journal article" date="2015" name="PLoS Genet.">
        <title>Genome Sequence and Transcriptome Analyses of Chrysochromulina tobin: Metabolic Tools for Enhanced Algal Fitness in the Prominent Order Prymnesiales (Haptophyceae).</title>
        <authorList>
            <person name="Hovde B.T."/>
            <person name="Deodato C.R."/>
            <person name="Hunsperger H.M."/>
            <person name="Ryken S.A."/>
            <person name="Yost W."/>
            <person name="Jha R.K."/>
            <person name="Patterson J."/>
            <person name="Monnat R.J. Jr."/>
            <person name="Barlow S.B."/>
            <person name="Starkenburg S.R."/>
            <person name="Cattolico R.A."/>
        </authorList>
    </citation>
    <scope>NUCLEOTIDE SEQUENCE</scope>
    <source>
        <strain evidence="12">CCMP291</strain>
    </source>
</reference>
<organism evidence="11 12">
    <name type="scientific">Chrysochromulina tobinii</name>
    <dbReference type="NCBI Taxonomy" id="1460289"/>
    <lineage>
        <taxon>Eukaryota</taxon>
        <taxon>Haptista</taxon>
        <taxon>Haptophyta</taxon>
        <taxon>Prymnesiophyceae</taxon>
        <taxon>Prymnesiales</taxon>
        <taxon>Chrysochromulinaceae</taxon>
        <taxon>Chrysochromulina</taxon>
    </lineage>
</organism>
<dbReference type="Proteomes" id="UP000037460">
    <property type="component" value="Unassembled WGS sequence"/>
</dbReference>
<dbReference type="Pfam" id="PF23341">
    <property type="entry name" value="PEP5_VPS11_N"/>
    <property type="match status" value="1"/>
</dbReference>
<evidence type="ECO:0000259" key="10">
    <source>
        <dbReference type="PROSITE" id="PS50089"/>
    </source>
</evidence>
<gene>
    <name evidence="11" type="ORF">Ctob_011724</name>
</gene>
<keyword evidence="5" id="KW-0862">Zinc</keyword>
<evidence type="ECO:0000256" key="4">
    <source>
        <dbReference type="ARBA" id="ARBA00022771"/>
    </source>
</evidence>
<dbReference type="PROSITE" id="PS50089">
    <property type="entry name" value="ZF_RING_2"/>
    <property type="match status" value="1"/>
</dbReference>
<evidence type="ECO:0000256" key="7">
    <source>
        <dbReference type="ARBA" id="ARBA00023136"/>
    </source>
</evidence>
<evidence type="ECO:0000256" key="5">
    <source>
        <dbReference type="ARBA" id="ARBA00022833"/>
    </source>
</evidence>
<keyword evidence="7" id="KW-0472">Membrane</keyword>
<keyword evidence="4 9" id="KW-0863">Zinc-finger</keyword>
<dbReference type="InterPro" id="IPR057307">
    <property type="entry name" value="PEP5_VPS11_N"/>
</dbReference>
<dbReference type="EMBL" id="JWZX01002674">
    <property type="protein sequence ID" value="KOO27738.1"/>
    <property type="molecule type" value="Genomic_DNA"/>
</dbReference>
<name>A0A0M0JN93_9EUKA</name>
<dbReference type="AlphaFoldDB" id="A0A0M0JN93"/>
<evidence type="ECO:0000256" key="6">
    <source>
        <dbReference type="ARBA" id="ARBA00022927"/>
    </source>
</evidence>
<dbReference type="GO" id="GO:0006904">
    <property type="term" value="P:vesicle docking involved in exocytosis"/>
    <property type="evidence" value="ECO:0007669"/>
    <property type="project" value="TreeGrafter"/>
</dbReference>
<dbReference type="GO" id="GO:0030897">
    <property type="term" value="C:HOPS complex"/>
    <property type="evidence" value="ECO:0007669"/>
    <property type="project" value="TreeGrafter"/>
</dbReference>
<comment type="caution">
    <text evidence="11">The sequence shown here is derived from an EMBL/GenBank/DDBJ whole genome shotgun (WGS) entry which is preliminary data.</text>
</comment>
<comment type="similarity">
    <text evidence="1">Belongs to the VPS11 family.</text>
</comment>
<proteinExistence type="inferred from homology"/>
<dbReference type="GO" id="GO:0015031">
    <property type="term" value="P:protein transport"/>
    <property type="evidence" value="ECO:0007669"/>
    <property type="project" value="UniProtKB-KW"/>
</dbReference>
<evidence type="ECO:0000256" key="3">
    <source>
        <dbReference type="ARBA" id="ARBA00022723"/>
    </source>
</evidence>
<dbReference type="InterPro" id="IPR057308">
    <property type="entry name" value="CHCR_PEP5_VPS11"/>
</dbReference>
<evidence type="ECO:0000256" key="1">
    <source>
        <dbReference type="ARBA" id="ARBA00007070"/>
    </source>
</evidence>
<evidence type="ECO:0000256" key="8">
    <source>
        <dbReference type="ARBA" id="ARBA00029433"/>
    </source>
</evidence>
<dbReference type="GO" id="GO:0005768">
    <property type="term" value="C:endosome"/>
    <property type="evidence" value="ECO:0007669"/>
    <property type="project" value="TreeGrafter"/>
</dbReference>
<sequence>MASWRRLSFFDESSQTDPSGLLERASAVCALADGGIIVGEADGTCHSLNGALAVRVTFAAHSGGVTHLLQPRSSALVVSLGLEHEAGVPRAYLRAWRIGADEATCVRHLRVFPVVAKATTGAAAASTSSEPAITCCCAAADLSQIALGLADGSVQLLRCDKFLSDKFLSFKPLASIAAALPGAPAAVTNVAFCYAQGANHPPTDLWVVTSDALLSVSAAGLRSETSLVLAEGGGAAPECACVSDMRGQLVLGRPEAIYLYGADERGATYGFDMPKRCVLAFGGYLVVISSRELFGRSAAAESGGGGALGPLDTALGAGSAPDVGGPDVAATAKQHVVQLYDLANKYMGTSIELGARVKWAIPCSDRLLLLTHEGRLVSLVERPWKTKLQLLYRKHLYSTALALATARGMRRAVLSEIHREYADHLYAKGDLSSALDQYIETIGTLPPSTVIARYLTSQRVRDLTRYLQALVAEGSAAVSAPEHSALLLRCLAKLKDLPALEHFVQWAKREPAKAARHAPAAIETLRACGYASLAAELAEASGAPSVLLRLLVEETQEFDKRLPGSSMAPATALPGSSMAPATALASALAPLGIEARRQRASALIKRPGVLLDDDHALLLTFQYGWLDGRAQLYESLGRPHELLRHYILVAEDEKVLRTCRRHGESEPQMWLAALRHLLASELLERHLRAADAALEEQSREASRFGDDVAKMRAEIAEIDGCVRVFQQPKCSACLGPLDVPTIHFHCQHSYHLACLGDHDHECPLCAPQHRRVAEHQQQQRALARGQEDFYRALDNSADGVATVAEFLGRGFLSTINAK</sequence>
<dbReference type="InterPro" id="IPR001841">
    <property type="entry name" value="Znf_RING"/>
</dbReference>
<dbReference type="OrthoDB" id="26184at2759"/>
<dbReference type="InterPro" id="IPR013083">
    <property type="entry name" value="Znf_RING/FYVE/PHD"/>
</dbReference>
<keyword evidence="2" id="KW-0813">Transport</keyword>
<evidence type="ECO:0000313" key="12">
    <source>
        <dbReference type="Proteomes" id="UP000037460"/>
    </source>
</evidence>
<evidence type="ECO:0000313" key="11">
    <source>
        <dbReference type="EMBL" id="KOO27738.1"/>
    </source>
</evidence>
<dbReference type="CDD" id="cd16688">
    <property type="entry name" value="RING-H2_Vps11"/>
    <property type="match status" value="1"/>
</dbReference>
<dbReference type="Pfam" id="PF23356">
    <property type="entry name" value="TPR_PEP5_VPS11"/>
    <property type="match status" value="1"/>
</dbReference>
<feature type="domain" description="RING-type" evidence="10">
    <location>
        <begin position="730"/>
        <end position="765"/>
    </location>
</feature>
<evidence type="ECO:0000256" key="9">
    <source>
        <dbReference type="PROSITE-ProRule" id="PRU00175"/>
    </source>
</evidence>
<protein>
    <submittedName>
        <fullName evidence="11">Ring zinc finger-containing protein</fullName>
    </submittedName>
</protein>
<dbReference type="PANTHER" id="PTHR23323">
    <property type="entry name" value="VACUOLAR PROTEIN SORTING-ASSOCIATED PROTEIN"/>
    <property type="match status" value="1"/>
</dbReference>
<accession>A0A0M0JN93</accession>
<keyword evidence="6" id="KW-0653">Protein transport</keyword>
<dbReference type="GO" id="GO:0048284">
    <property type="term" value="P:organelle fusion"/>
    <property type="evidence" value="ECO:0007669"/>
    <property type="project" value="TreeGrafter"/>
</dbReference>
<dbReference type="GO" id="GO:0030674">
    <property type="term" value="F:protein-macromolecule adaptor activity"/>
    <property type="evidence" value="ECO:0007669"/>
    <property type="project" value="TreeGrafter"/>
</dbReference>
<dbReference type="GO" id="GO:0008270">
    <property type="term" value="F:zinc ion binding"/>
    <property type="evidence" value="ECO:0007669"/>
    <property type="project" value="UniProtKB-KW"/>
</dbReference>
<dbReference type="GO" id="GO:0007032">
    <property type="term" value="P:endosome organization"/>
    <property type="evidence" value="ECO:0007669"/>
    <property type="project" value="TreeGrafter"/>
</dbReference>
<keyword evidence="3" id="KW-0479">Metal-binding</keyword>
<comment type="subcellular location">
    <subcellularLocation>
        <location evidence="8">Endomembrane system</location>
        <topology evidence="8">Peripheral membrane protein</topology>
        <orientation evidence="8">Cytoplasmic side</orientation>
    </subcellularLocation>
</comment>
<dbReference type="PANTHER" id="PTHR23323:SF24">
    <property type="entry name" value="VACUOLAR PROTEIN SORTING-ASSOCIATED PROTEIN 11 HOMOLOG"/>
    <property type="match status" value="1"/>
</dbReference>